<proteinExistence type="predicted"/>
<evidence type="ECO:0000313" key="6">
    <source>
        <dbReference type="EMBL" id="AQQ09397.1"/>
    </source>
</evidence>
<accession>A0A1Q2HPM0</accession>
<sequence>MNIKTIQQGSYQTNSYVVTSEEHPGRCAVIDTGLENHNLLAYLSLNNLTPEMLILTHGHLDHILGIPALKKDYPDMKVCIHKDDEKMLKDPQLNMSGVSAVYDDFTFESVDRVVEEGDIIEVIGLSFKVIHIPGHTKGGMCLEASDKGVVFTGDCIFAGSIGRTDLPGCVNGDCMKQLINGLIEKVLVLDESTKLLPGHGPSTTVGLEKKHNPFFSEGSLSLAD</sequence>
<dbReference type="AlphaFoldDB" id="A0A1Q2HPM0"/>
<name>A0A1Q2HPM0_9BACT</name>
<dbReference type="InterPro" id="IPR051453">
    <property type="entry name" value="MBL_Glyoxalase_II"/>
</dbReference>
<dbReference type="RefSeq" id="WP_077539994.1">
    <property type="nucleotide sequence ID" value="NZ_CP019633.1"/>
</dbReference>
<evidence type="ECO:0000256" key="4">
    <source>
        <dbReference type="ARBA" id="ARBA00022833"/>
    </source>
</evidence>
<protein>
    <submittedName>
        <fullName evidence="6">Beta-lactamase hydrolase-like protein</fullName>
        <ecNumber evidence="6">3.-.-.-</ecNumber>
    </submittedName>
</protein>
<evidence type="ECO:0000256" key="1">
    <source>
        <dbReference type="ARBA" id="ARBA00001947"/>
    </source>
</evidence>
<organism evidence="6 7">
    <name type="scientific">Sedimentisphaera cyanobacteriorum</name>
    <dbReference type="NCBI Taxonomy" id="1940790"/>
    <lineage>
        <taxon>Bacteria</taxon>
        <taxon>Pseudomonadati</taxon>
        <taxon>Planctomycetota</taxon>
        <taxon>Phycisphaerae</taxon>
        <taxon>Sedimentisphaerales</taxon>
        <taxon>Sedimentisphaeraceae</taxon>
        <taxon>Sedimentisphaera</taxon>
    </lineage>
</organism>
<dbReference type="KEGG" id="pbu:L21SP3_01201"/>
<dbReference type="PANTHER" id="PTHR46233">
    <property type="entry name" value="HYDROXYACYLGLUTATHIONE HYDROLASE GLOC"/>
    <property type="match status" value="1"/>
</dbReference>
<evidence type="ECO:0000256" key="2">
    <source>
        <dbReference type="ARBA" id="ARBA00022723"/>
    </source>
</evidence>
<evidence type="ECO:0000256" key="3">
    <source>
        <dbReference type="ARBA" id="ARBA00022801"/>
    </source>
</evidence>
<dbReference type="STRING" id="1940790.L21SP3_01201"/>
<keyword evidence="3 6" id="KW-0378">Hydrolase</keyword>
<evidence type="ECO:0000313" key="7">
    <source>
        <dbReference type="Proteomes" id="UP000188273"/>
    </source>
</evidence>
<dbReference type="SUPFAM" id="SSF56281">
    <property type="entry name" value="Metallo-hydrolase/oxidoreductase"/>
    <property type="match status" value="1"/>
</dbReference>
<dbReference type="EMBL" id="CP019633">
    <property type="protein sequence ID" value="AQQ09397.1"/>
    <property type="molecule type" value="Genomic_DNA"/>
</dbReference>
<gene>
    <name evidence="6" type="primary">blh</name>
    <name evidence="6" type="ORF">L21SP3_01201</name>
</gene>
<dbReference type="PANTHER" id="PTHR46233:SF3">
    <property type="entry name" value="HYDROXYACYLGLUTATHIONE HYDROLASE GLOC"/>
    <property type="match status" value="1"/>
</dbReference>
<dbReference type="InterPro" id="IPR001279">
    <property type="entry name" value="Metallo-B-lactamas"/>
</dbReference>
<dbReference type="Pfam" id="PF00753">
    <property type="entry name" value="Lactamase_B"/>
    <property type="match status" value="1"/>
</dbReference>
<keyword evidence="4" id="KW-0862">Zinc</keyword>
<dbReference type="EC" id="3.-.-.-" evidence="6"/>
<keyword evidence="2" id="KW-0479">Metal-binding</keyword>
<dbReference type="GO" id="GO:0046872">
    <property type="term" value="F:metal ion binding"/>
    <property type="evidence" value="ECO:0007669"/>
    <property type="project" value="UniProtKB-KW"/>
</dbReference>
<dbReference type="Proteomes" id="UP000188273">
    <property type="component" value="Chromosome"/>
</dbReference>
<dbReference type="Gene3D" id="3.60.15.10">
    <property type="entry name" value="Ribonuclease Z/Hydroxyacylglutathione hydrolase-like"/>
    <property type="match status" value="1"/>
</dbReference>
<dbReference type="CDD" id="cd06262">
    <property type="entry name" value="metallo-hydrolase-like_MBL-fold"/>
    <property type="match status" value="1"/>
</dbReference>
<feature type="domain" description="Metallo-beta-lactamase" evidence="5">
    <location>
        <begin position="12"/>
        <end position="199"/>
    </location>
</feature>
<dbReference type="OrthoDB" id="9802248at2"/>
<dbReference type="SMART" id="SM00849">
    <property type="entry name" value="Lactamase_B"/>
    <property type="match status" value="1"/>
</dbReference>
<evidence type="ECO:0000259" key="5">
    <source>
        <dbReference type="SMART" id="SM00849"/>
    </source>
</evidence>
<keyword evidence="7" id="KW-1185">Reference proteome</keyword>
<comment type="cofactor">
    <cofactor evidence="1">
        <name>Zn(2+)</name>
        <dbReference type="ChEBI" id="CHEBI:29105"/>
    </cofactor>
</comment>
<dbReference type="InterPro" id="IPR036866">
    <property type="entry name" value="RibonucZ/Hydroxyglut_hydro"/>
</dbReference>
<reference evidence="7" key="1">
    <citation type="submission" date="2017-02" db="EMBL/GenBank/DDBJ databases">
        <title>Comparative genomics and description of representatives of a novel lineage of planctomycetes thriving in anoxic sediments.</title>
        <authorList>
            <person name="Spring S."/>
            <person name="Bunk B."/>
            <person name="Sproer C."/>
            <person name="Klenk H.-P."/>
        </authorList>
    </citation>
    <scope>NUCLEOTIDE SEQUENCE [LARGE SCALE GENOMIC DNA]</scope>
    <source>
        <strain evidence="7">L21-RPul-D3</strain>
    </source>
</reference>
<dbReference type="GO" id="GO:0016787">
    <property type="term" value="F:hydrolase activity"/>
    <property type="evidence" value="ECO:0007669"/>
    <property type="project" value="UniProtKB-KW"/>
</dbReference>